<dbReference type="Proteomes" id="UP000269198">
    <property type="component" value="Unassembled WGS sequence"/>
</dbReference>
<feature type="signal peptide" evidence="1">
    <location>
        <begin position="1"/>
        <end position="28"/>
    </location>
</feature>
<accession>A0A3N0E8S1</accession>
<feature type="chain" id="PRO_5018026331" evidence="1">
    <location>
        <begin position="29"/>
        <end position="59"/>
    </location>
</feature>
<evidence type="ECO:0000313" key="2">
    <source>
        <dbReference type="EMBL" id="RNL84242.1"/>
    </source>
</evidence>
<protein>
    <submittedName>
        <fullName evidence="2">Uncharacterized protein</fullName>
    </submittedName>
</protein>
<proteinExistence type="predicted"/>
<keyword evidence="3" id="KW-1185">Reference proteome</keyword>
<dbReference type="EMBL" id="RJMB01000012">
    <property type="protein sequence ID" value="RNL84242.1"/>
    <property type="molecule type" value="Genomic_DNA"/>
</dbReference>
<reference evidence="2 3" key="1">
    <citation type="submission" date="2018-11" db="EMBL/GenBank/DDBJ databases">
        <title>The genome draft of YIM 96095.</title>
        <authorList>
            <person name="Tang S.-K."/>
            <person name="Chunyu W.-X."/>
            <person name="Feng Y.-Z."/>
        </authorList>
    </citation>
    <scope>NUCLEOTIDE SEQUENCE [LARGE SCALE GENOMIC DNA]</scope>
    <source>
        <strain evidence="2 3">YIM 96095</strain>
    </source>
</reference>
<evidence type="ECO:0000256" key="1">
    <source>
        <dbReference type="SAM" id="SignalP"/>
    </source>
</evidence>
<keyword evidence="1" id="KW-0732">Signal</keyword>
<organism evidence="2 3">
    <name type="scientific">Halostreptopolyspora alba</name>
    <dbReference type="NCBI Taxonomy" id="2487137"/>
    <lineage>
        <taxon>Bacteria</taxon>
        <taxon>Bacillati</taxon>
        <taxon>Actinomycetota</taxon>
        <taxon>Actinomycetes</taxon>
        <taxon>Streptosporangiales</taxon>
        <taxon>Nocardiopsidaceae</taxon>
        <taxon>Halostreptopolyspora</taxon>
    </lineage>
</organism>
<gene>
    <name evidence="2" type="ORF">EFW17_13565</name>
</gene>
<evidence type="ECO:0000313" key="3">
    <source>
        <dbReference type="Proteomes" id="UP000269198"/>
    </source>
</evidence>
<dbReference type="AlphaFoldDB" id="A0A3N0E8S1"/>
<sequence length="59" mass="6125">MRTWVRTSAQTVMLTAGLVLLGTGVASAQSVSVDSDQQPPTPTDLIERGLEEIGVNGIG</sequence>
<name>A0A3N0E8S1_9ACTN</name>
<comment type="caution">
    <text evidence="2">The sequence shown here is derived from an EMBL/GenBank/DDBJ whole genome shotgun (WGS) entry which is preliminary data.</text>
</comment>
<dbReference type="RefSeq" id="WP_123201735.1">
    <property type="nucleotide sequence ID" value="NZ_RJMB01000012.1"/>
</dbReference>